<reference evidence="1 2" key="1">
    <citation type="submission" date="2023-09" db="EMBL/GenBank/DDBJ databases">
        <authorList>
            <person name="Rey-Velasco X."/>
        </authorList>
    </citation>
    <scope>NUCLEOTIDE SEQUENCE [LARGE SCALE GENOMIC DNA]</scope>
    <source>
        <strain evidence="1 2">F225</strain>
    </source>
</reference>
<keyword evidence="2" id="KW-1185">Reference proteome</keyword>
<protein>
    <recommendedName>
        <fullName evidence="3">Outer membrane protein beta-barrel domain-containing protein</fullName>
    </recommendedName>
</protein>
<dbReference type="EMBL" id="JAVRHN010000001">
    <property type="protein sequence ID" value="MDT0684890.1"/>
    <property type="molecule type" value="Genomic_DNA"/>
</dbReference>
<comment type="caution">
    <text evidence="1">The sequence shown here is derived from an EMBL/GenBank/DDBJ whole genome shotgun (WGS) entry which is preliminary data.</text>
</comment>
<dbReference type="Proteomes" id="UP001253848">
    <property type="component" value="Unassembled WGS sequence"/>
</dbReference>
<gene>
    <name evidence="1" type="ORF">RM541_00820</name>
</gene>
<sequence length="191" mass="21839">MKFKKHFLIILFITYQINAQKDASTDGIELNLRPQFSAIFVPVQDYYSGILPDYEIGNNSMIYGREISASVNFIYFGVGAGIGTETLHLKNEKIDYFPVYLELTPFPSKNPKNGFASFSGRIGTHFGNLDRNGFYSRIEIGYYIPIFNHFSLFIKGIYTHQRLYKAFPESHEPVNVYTFDGAGFGFGIEIY</sequence>
<organism evidence="1 2">
    <name type="scientific">Autumnicola psychrophila</name>
    <dbReference type="NCBI Taxonomy" id="3075592"/>
    <lineage>
        <taxon>Bacteria</taxon>
        <taxon>Pseudomonadati</taxon>
        <taxon>Bacteroidota</taxon>
        <taxon>Flavobacteriia</taxon>
        <taxon>Flavobacteriales</taxon>
        <taxon>Flavobacteriaceae</taxon>
        <taxon>Autumnicola</taxon>
    </lineage>
</organism>
<evidence type="ECO:0000313" key="1">
    <source>
        <dbReference type="EMBL" id="MDT0684890.1"/>
    </source>
</evidence>
<name>A0ABU3DME4_9FLAO</name>
<dbReference type="RefSeq" id="WP_311498339.1">
    <property type="nucleotide sequence ID" value="NZ_JAVRHN010000001.1"/>
</dbReference>
<proteinExistence type="predicted"/>
<accession>A0ABU3DME4</accession>
<evidence type="ECO:0000313" key="2">
    <source>
        <dbReference type="Proteomes" id="UP001253848"/>
    </source>
</evidence>
<evidence type="ECO:0008006" key="3">
    <source>
        <dbReference type="Google" id="ProtNLM"/>
    </source>
</evidence>